<dbReference type="Pfam" id="PF11578">
    <property type="entry name" value="DUF3237"/>
    <property type="match status" value="1"/>
</dbReference>
<accession>A0ABW2CUL2</accession>
<proteinExistence type="predicted"/>
<dbReference type="EMBL" id="JBHSXS010000026">
    <property type="protein sequence ID" value="MFC6884364.1"/>
    <property type="molecule type" value="Genomic_DNA"/>
</dbReference>
<organism evidence="1 2">
    <name type="scientific">Actinomadura yumaensis</name>
    <dbReference type="NCBI Taxonomy" id="111807"/>
    <lineage>
        <taxon>Bacteria</taxon>
        <taxon>Bacillati</taxon>
        <taxon>Actinomycetota</taxon>
        <taxon>Actinomycetes</taxon>
        <taxon>Streptosporangiales</taxon>
        <taxon>Thermomonosporaceae</taxon>
        <taxon>Actinomadura</taxon>
    </lineage>
</organism>
<evidence type="ECO:0000313" key="1">
    <source>
        <dbReference type="EMBL" id="MFC6884364.1"/>
    </source>
</evidence>
<name>A0ABW2CUL2_9ACTN</name>
<evidence type="ECO:0000313" key="2">
    <source>
        <dbReference type="Proteomes" id="UP001596380"/>
    </source>
</evidence>
<dbReference type="Gene3D" id="2.40.160.20">
    <property type="match status" value="1"/>
</dbReference>
<protein>
    <submittedName>
        <fullName evidence="1">DUF3237 family protein</fullName>
    </submittedName>
</protein>
<reference evidence="2" key="1">
    <citation type="journal article" date="2019" name="Int. J. Syst. Evol. Microbiol.">
        <title>The Global Catalogue of Microorganisms (GCM) 10K type strain sequencing project: providing services to taxonomists for standard genome sequencing and annotation.</title>
        <authorList>
            <consortium name="The Broad Institute Genomics Platform"/>
            <consortium name="The Broad Institute Genome Sequencing Center for Infectious Disease"/>
            <person name="Wu L."/>
            <person name="Ma J."/>
        </authorList>
    </citation>
    <scope>NUCLEOTIDE SEQUENCE [LARGE SCALE GENOMIC DNA]</scope>
    <source>
        <strain evidence="2">JCM 3369</strain>
    </source>
</reference>
<dbReference type="Proteomes" id="UP001596380">
    <property type="component" value="Unassembled WGS sequence"/>
</dbReference>
<dbReference type="RefSeq" id="WP_160821909.1">
    <property type="nucleotide sequence ID" value="NZ_JBHSXE010000001.1"/>
</dbReference>
<keyword evidence="2" id="KW-1185">Reference proteome</keyword>
<gene>
    <name evidence="1" type="ORF">ACFQKB_31715</name>
</gene>
<sequence length="158" mass="16819">MLTIEDIAGELPGTPEPAGLKPLFRGVWRIAPPLALPGTPSGARVIVGITDGFLRGRGLTARLTGAAADWMAVAPDGVGTMDWRGQVATEDGEVVYLHGTGRMDTAHGTGALAFGSCLFETGAERLRWLNALQAVYRSRTVGYGTPDATYHDEYYELV</sequence>
<comment type="caution">
    <text evidence="1">The sequence shown here is derived from an EMBL/GenBank/DDBJ whole genome shotgun (WGS) entry which is preliminary data.</text>
</comment>